<dbReference type="AlphaFoldDB" id="A0A7W6FVL7"/>
<evidence type="ECO:0000256" key="9">
    <source>
        <dbReference type="ARBA" id="ARBA00047493"/>
    </source>
</evidence>
<dbReference type="Pfam" id="PF08245">
    <property type="entry name" value="Mur_ligase_M"/>
    <property type="match status" value="1"/>
</dbReference>
<comment type="caution">
    <text evidence="12">The sequence shown here is derived from an EMBL/GenBank/DDBJ whole genome shotgun (WGS) entry which is preliminary data.</text>
</comment>
<evidence type="ECO:0000256" key="4">
    <source>
        <dbReference type="ARBA" id="ARBA00022598"/>
    </source>
</evidence>
<dbReference type="FunFam" id="3.40.1190.10:FF:000011">
    <property type="entry name" value="Folylpolyglutamate synthase/dihydrofolate synthase"/>
    <property type="match status" value="1"/>
</dbReference>
<evidence type="ECO:0000256" key="8">
    <source>
        <dbReference type="ARBA" id="ARBA00022842"/>
    </source>
</evidence>
<protein>
    <recommendedName>
        <fullName evidence="3">tetrahydrofolate synthase</fullName>
        <ecNumber evidence="3">6.3.2.17</ecNumber>
    </recommendedName>
</protein>
<dbReference type="SUPFAM" id="SSF53244">
    <property type="entry name" value="MurD-like peptide ligases, peptide-binding domain"/>
    <property type="match status" value="1"/>
</dbReference>
<keyword evidence="13" id="KW-1185">Reference proteome</keyword>
<evidence type="ECO:0000313" key="13">
    <source>
        <dbReference type="Proteomes" id="UP000531216"/>
    </source>
</evidence>
<dbReference type="PIRSF" id="PIRSF001563">
    <property type="entry name" value="Folylpolyglu_synth"/>
    <property type="match status" value="1"/>
</dbReference>
<dbReference type="SUPFAM" id="SSF53623">
    <property type="entry name" value="MurD-like peptide ligases, catalytic domain"/>
    <property type="match status" value="1"/>
</dbReference>
<dbReference type="EC" id="6.3.2.17" evidence="3"/>
<dbReference type="GO" id="GO:0046872">
    <property type="term" value="F:metal ion binding"/>
    <property type="evidence" value="ECO:0007669"/>
    <property type="project" value="UniProtKB-KW"/>
</dbReference>
<evidence type="ECO:0000256" key="2">
    <source>
        <dbReference type="ARBA" id="ARBA00008276"/>
    </source>
</evidence>
<dbReference type="InterPro" id="IPR013221">
    <property type="entry name" value="Mur_ligase_cen"/>
</dbReference>
<dbReference type="NCBIfam" id="TIGR01499">
    <property type="entry name" value="folC"/>
    <property type="match status" value="1"/>
</dbReference>
<keyword evidence="7 10" id="KW-0067">ATP-binding</keyword>
<keyword evidence="8" id="KW-0460">Magnesium</keyword>
<gene>
    <name evidence="12" type="ORF">GGR05_003590</name>
</gene>
<dbReference type="UniPathway" id="UPA00077">
    <property type="reaction ID" value="UER00157"/>
</dbReference>
<evidence type="ECO:0000256" key="6">
    <source>
        <dbReference type="ARBA" id="ARBA00022741"/>
    </source>
</evidence>
<comment type="cofactor">
    <cofactor evidence="1">
        <name>Mg(2+)</name>
        <dbReference type="ChEBI" id="CHEBI:18420"/>
    </cofactor>
</comment>
<dbReference type="InterPro" id="IPR036565">
    <property type="entry name" value="Mur-like_cat_sf"/>
</dbReference>
<evidence type="ECO:0000259" key="11">
    <source>
        <dbReference type="Pfam" id="PF08245"/>
    </source>
</evidence>
<dbReference type="GO" id="GO:0008841">
    <property type="term" value="F:dihydrofolate synthase activity"/>
    <property type="evidence" value="ECO:0007669"/>
    <property type="project" value="TreeGrafter"/>
</dbReference>
<keyword evidence="4 10" id="KW-0436">Ligase</keyword>
<evidence type="ECO:0000313" key="12">
    <source>
        <dbReference type="EMBL" id="MBB3937424.1"/>
    </source>
</evidence>
<dbReference type="InterPro" id="IPR036615">
    <property type="entry name" value="Mur_ligase_C_dom_sf"/>
</dbReference>
<dbReference type="PANTHER" id="PTHR11136">
    <property type="entry name" value="FOLYLPOLYGLUTAMATE SYNTHASE-RELATED"/>
    <property type="match status" value="1"/>
</dbReference>
<dbReference type="RefSeq" id="WP_090963900.1">
    <property type="nucleotide sequence ID" value="NZ_FOOA01000010.1"/>
</dbReference>
<keyword evidence="6 10" id="KW-0547">Nucleotide-binding</keyword>
<organism evidence="12 13">
    <name type="scientific">Aureimonas phyllosphaerae</name>
    <dbReference type="NCBI Taxonomy" id="1166078"/>
    <lineage>
        <taxon>Bacteria</taxon>
        <taxon>Pseudomonadati</taxon>
        <taxon>Pseudomonadota</taxon>
        <taxon>Alphaproteobacteria</taxon>
        <taxon>Hyphomicrobiales</taxon>
        <taxon>Aurantimonadaceae</taxon>
        <taxon>Aureimonas</taxon>
    </lineage>
</organism>
<dbReference type="Gene3D" id="3.40.1190.10">
    <property type="entry name" value="Mur-like, catalytic domain"/>
    <property type="match status" value="1"/>
</dbReference>
<name>A0A7W6FVL7_9HYPH</name>
<dbReference type="GO" id="GO:0046654">
    <property type="term" value="P:tetrahydrofolate biosynthetic process"/>
    <property type="evidence" value="ECO:0007669"/>
    <property type="project" value="UniProtKB-UniPathway"/>
</dbReference>
<dbReference type="InterPro" id="IPR001645">
    <property type="entry name" value="Folylpolyglutamate_synth"/>
</dbReference>
<dbReference type="OrthoDB" id="9809356at2"/>
<evidence type="ECO:0000256" key="10">
    <source>
        <dbReference type="PIRNR" id="PIRNR001563"/>
    </source>
</evidence>
<dbReference type="EMBL" id="JACIDO010000009">
    <property type="protein sequence ID" value="MBB3937424.1"/>
    <property type="molecule type" value="Genomic_DNA"/>
</dbReference>
<dbReference type="GO" id="GO:0005524">
    <property type="term" value="F:ATP binding"/>
    <property type="evidence" value="ECO:0007669"/>
    <property type="project" value="UniProtKB-KW"/>
</dbReference>
<evidence type="ECO:0000256" key="5">
    <source>
        <dbReference type="ARBA" id="ARBA00022723"/>
    </source>
</evidence>
<dbReference type="PANTHER" id="PTHR11136:SF0">
    <property type="entry name" value="DIHYDROFOLATE SYNTHETASE-RELATED"/>
    <property type="match status" value="1"/>
</dbReference>
<dbReference type="Proteomes" id="UP000531216">
    <property type="component" value="Unassembled WGS sequence"/>
</dbReference>
<dbReference type="PROSITE" id="PS01012">
    <property type="entry name" value="FOLYLPOLYGLU_SYNT_2"/>
    <property type="match status" value="1"/>
</dbReference>
<feature type="domain" description="Mur ligase central" evidence="11">
    <location>
        <begin position="49"/>
        <end position="273"/>
    </location>
</feature>
<accession>A0A7W6FVL7</accession>
<dbReference type="GO" id="GO:0004326">
    <property type="term" value="F:tetrahydrofolylpolyglutamate synthase activity"/>
    <property type="evidence" value="ECO:0007669"/>
    <property type="project" value="UniProtKB-EC"/>
</dbReference>
<dbReference type="InterPro" id="IPR018109">
    <property type="entry name" value="Folylpolyglutamate_synth_CS"/>
</dbReference>
<sequence length="445" mass="46867">MSATSLAAGEIARLHERMPKGIDLGLDRIRRLLTALSEPQHRLPPVIHVAGTNGKGSTVAFARAILEAAGKGVHVHTSPHLVDWHERYRMAGPAGARGALVDDALLAETVRRAAAANGDETLTVFELLSAVAFLLFSEHPADAVLLEVGLGGRFDATNVVDRPAVTAVTSISLDHQAYLGDRVELIAAEKAGIFKRGSPVVIGPQTEPTALEVLRDHARRTGAPVFIHGQEFHAISERGRLVYQDEYGLLDLALPRLPGRHQIGNAATAIAAVRAAGFSPSATEIERGIAAAEWPGRLQRITAGPLVALAPEGSEIWLDGGHNPGAGLVIAEAMADMEERVSRPLVLIAGMLNTKEPKGFFEAFAGMARHAFTVPIRSSDAGVDPVVLADAALEAGLDAEPAADVSAAIRRVASHWRGGPAPRFLICGSLYLAGDVLAESGLAPR</sequence>
<comment type="catalytic activity">
    <reaction evidence="9">
        <text>(6S)-5,6,7,8-tetrahydrofolyl-(gamma-L-Glu)(n) + L-glutamate + ATP = (6S)-5,6,7,8-tetrahydrofolyl-(gamma-L-Glu)(n+1) + ADP + phosphate + H(+)</text>
        <dbReference type="Rhea" id="RHEA:10580"/>
        <dbReference type="Rhea" id="RHEA-COMP:14738"/>
        <dbReference type="Rhea" id="RHEA-COMP:14740"/>
        <dbReference type="ChEBI" id="CHEBI:15378"/>
        <dbReference type="ChEBI" id="CHEBI:29985"/>
        <dbReference type="ChEBI" id="CHEBI:30616"/>
        <dbReference type="ChEBI" id="CHEBI:43474"/>
        <dbReference type="ChEBI" id="CHEBI:141005"/>
        <dbReference type="ChEBI" id="CHEBI:456216"/>
        <dbReference type="EC" id="6.3.2.17"/>
    </reaction>
</comment>
<dbReference type="Gene3D" id="3.90.190.20">
    <property type="entry name" value="Mur ligase, C-terminal domain"/>
    <property type="match status" value="1"/>
</dbReference>
<reference evidence="12 13" key="1">
    <citation type="submission" date="2020-08" db="EMBL/GenBank/DDBJ databases">
        <title>Genomic Encyclopedia of Type Strains, Phase IV (KMG-IV): sequencing the most valuable type-strain genomes for metagenomic binning, comparative biology and taxonomic classification.</title>
        <authorList>
            <person name="Goeker M."/>
        </authorList>
    </citation>
    <scope>NUCLEOTIDE SEQUENCE [LARGE SCALE GENOMIC DNA]</scope>
    <source>
        <strain evidence="12 13">DSM 25024</strain>
    </source>
</reference>
<evidence type="ECO:0000256" key="1">
    <source>
        <dbReference type="ARBA" id="ARBA00001946"/>
    </source>
</evidence>
<evidence type="ECO:0000256" key="7">
    <source>
        <dbReference type="ARBA" id="ARBA00022840"/>
    </source>
</evidence>
<proteinExistence type="inferred from homology"/>
<keyword evidence="5" id="KW-0479">Metal-binding</keyword>
<comment type="similarity">
    <text evidence="2 10">Belongs to the folylpolyglutamate synthase family.</text>
</comment>
<evidence type="ECO:0000256" key="3">
    <source>
        <dbReference type="ARBA" id="ARBA00013025"/>
    </source>
</evidence>
<dbReference type="GO" id="GO:0005737">
    <property type="term" value="C:cytoplasm"/>
    <property type="evidence" value="ECO:0007669"/>
    <property type="project" value="TreeGrafter"/>
</dbReference>